<dbReference type="SMART" id="SM00202">
    <property type="entry name" value="SR"/>
    <property type="match status" value="1"/>
</dbReference>
<organism evidence="4 5">
    <name type="scientific">Ameca splendens</name>
    <dbReference type="NCBI Taxonomy" id="208324"/>
    <lineage>
        <taxon>Eukaryota</taxon>
        <taxon>Metazoa</taxon>
        <taxon>Chordata</taxon>
        <taxon>Craniata</taxon>
        <taxon>Vertebrata</taxon>
        <taxon>Euteleostomi</taxon>
        <taxon>Actinopterygii</taxon>
        <taxon>Neopterygii</taxon>
        <taxon>Teleostei</taxon>
        <taxon>Neoteleostei</taxon>
        <taxon>Acanthomorphata</taxon>
        <taxon>Ovalentaria</taxon>
        <taxon>Atherinomorphae</taxon>
        <taxon>Cyprinodontiformes</taxon>
        <taxon>Goodeidae</taxon>
        <taxon>Ameca</taxon>
    </lineage>
</organism>
<dbReference type="SUPFAM" id="SSF56487">
    <property type="entry name" value="SRCR-like"/>
    <property type="match status" value="1"/>
</dbReference>
<name>A0ABV0Y344_9TELE</name>
<evidence type="ECO:0000313" key="4">
    <source>
        <dbReference type="EMBL" id="MEQ2287973.1"/>
    </source>
</evidence>
<dbReference type="Proteomes" id="UP001469553">
    <property type="component" value="Unassembled WGS sequence"/>
</dbReference>
<dbReference type="Pfam" id="PF15494">
    <property type="entry name" value="SRCR_2"/>
    <property type="match status" value="1"/>
</dbReference>
<proteinExistence type="predicted"/>
<keyword evidence="1" id="KW-1015">Disulfide bond</keyword>
<evidence type="ECO:0000313" key="5">
    <source>
        <dbReference type="Proteomes" id="UP001469553"/>
    </source>
</evidence>
<reference evidence="4 5" key="1">
    <citation type="submission" date="2021-06" db="EMBL/GenBank/DDBJ databases">
        <authorList>
            <person name="Palmer J.M."/>
        </authorList>
    </citation>
    <scope>NUCLEOTIDE SEQUENCE [LARGE SCALE GENOMIC DNA]</scope>
    <source>
        <strain evidence="4 5">AS_MEX2019</strain>
        <tissue evidence="4">Muscle</tissue>
    </source>
</reference>
<dbReference type="InterPro" id="IPR001190">
    <property type="entry name" value="SRCR"/>
</dbReference>
<evidence type="ECO:0000259" key="3">
    <source>
        <dbReference type="PROSITE" id="PS50287"/>
    </source>
</evidence>
<dbReference type="EMBL" id="JAHRIP010020217">
    <property type="protein sequence ID" value="MEQ2287973.1"/>
    <property type="molecule type" value="Genomic_DNA"/>
</dbReference>
<comment type="caution">
    <text evidence="2">Lacks conserved residue(s) required for the propagation of feature annotation.</text>
</comment>
<comment type="caution">
    <text evidence="4">The sequence shown here is derived from an EMBL/GenBank/DDBJ whole genome shotgun (WGS) entry which is preliminary data.</text>
</comment>
<dbReference type="InterPro" id="IPR036772">
    <property type="entry name" value="SRCR-like_dom_sf"/>
</dbReference>
<gene>
    <name evidence="4" type="ORF">AMECASPLE_018227</name>
</gene>
<protein>
    <recommendedName>
        <fullName evidence="3">SRCR domain-containing protein</fullName>
    </recommendedName>
</protein>
<evidence type="ECO:0000256" key="1">
    <source>
        <dbReference type="ARBA" id="ARBA00023157"/>
    </source>
</evidence>
<dbReference type="Gene3D" id="3.10.250.10">
    <property type="entry name" value="SRCR-like domain"/>
    <property type="match status" value="1"/>
</dbReference>
<keyword evidence="5" id="KW-1185">Reference proteome</keyword>
<evidence type="ECO:0000256" key="2">
    <source>
        <dbReference type="PROSITE-ProRule" id="PRU00196"/>
    </source>
</evidence>
<sequence>MVTSSKLPNKQTEGEVRLSGRSAVLQVQKRGEWKTVCSEEWNNQLGISACKQLGYSRYVESFFISLTSIEQDLQTNLISINYSQAEAIKLQNAFRYATFRHSKAGLCSITLTFFVTYRIKEFV</sequence>
<accession>A0ABV0Y344</accession>
<dbReference type="PROSITE" id="PS50287">
    <property type="entry name" value="SRCR_2"/>
    <property type="match status" value="1"/>
</dbReference>
<feature type="domain" description="SRCR" evidence="3">
    <location>
        <begin position="1"/>
        <end position="54"/>
    </location>
</feature>
<dbReference type="PROSITE" id="PS00420">
    <property type="entry name" value="SRCR_1"/>
    <property type="match status" value="1"/>
</dbReference>